<accession>A0A7R8Z799</accession>
<name>A0A7R8Z799_TIMDO</name>
<dbReference type="Pfam" id="PF14223">
    <property type="entry name" value="Retrotran_gag_2"/>
    <property type="match status" value="1"/>
</dbReference>
<reference evidence="1" key="1">
    <citation type="submission" date="2020-11" db="EMBL/GenBank/DDBJ databases">
        <authorList>
            <person name="Tran Van P."/>
        </authorList>
    </citation>
    <scope>NUCLEOTIDE SEQUENCE</scope>
</reference>
<protein>
    <submittedName>
        <fullName evidence="1">Uncharacterized protein</fullName>
    </submittedName>
</protein>
<sequence>MSAKAVLNRSGLWCYVRSETSIPAEEADKKKWQEFDSYARDKLKSVYRSRGPARKATLLKRLFLHKMKDNDDMSTYLYEFTDNVDKLQNMGIGINVNSKDAIFNMSEDKDVQWLPEEQVEVQKATDLTYETTPQETPLITNVQALDYFEVRQGHYYKITFS</sequence>
<dbReference type="EMBL" id="OA566506">
    <property type="protein sequence ID" value="CAD7199012.1"/>
    <property type="molecule type" value="Genomic_DNA"/>
</dbReference>
<proteinExistence type="predicted"/>
<dbReference type="AlphaFoldDB" id="A0A7R8Z799"/>
<organism evidence="1">
    <name type="scientific">Timema douglasi</name>
    <name type="common">Walking stick</name>
    <dbReference type="NCBI Taxonomy" id="61478"/>
    <lineage>
        <taxon>Eukaryota</taxon>
        <taxon>Metazoa</taxon>
        <taxon>Ecdysozoa</taxon>
        <taxon>Arthropoda</taxon>
        <taxon>Hexapoda</taxon>
        <taxon>Insecta</taxon>
        <taxon>Pterygota</taxon>
        <taxon>Neoptera</taxon>
        <taxon>Polyneoptera</taxon>
        <taxon>Phasmatodea</taxon>
        <taxon>Timematodea</taxon>
        <taxon>Timematoidea</taxon>
        <taxon>Timematidae</taxon>
        <taxon>Timema</taxon>
    </lineage>
</organism>
<gene>
    <name evidence="1" type="ORF">TDIB3V08_LOCUS5285</name>
</gene>
<evidence type="ECO:0000313" key="1">
    <source>
        <dbReference type="EMBL" id="CAD7199012.1"/>
    </source>
</evidence>